<comment type="catalytic activity">
    <reaction evidence="6 7">
        <text>streptomycin + ATP = 3''-O-adenylylstreptomycin + diphosphate</text>
        <dbReference type="Rhea" id="RHEA:20245"/>
        <dbReference type="ChEBI" id="CHEBI:30616"/>
        <dbReference type="ChEBI" id="CHEBI:33019"/>
        <dbReference type="ChEBI" id="CHEBI:58007"/>
        <dbReference type="ChEBI" id="CHEBI:58605"/>
        <dbReference type="EC" id="2.7.7.47"/>
    </reaction>
</comment>
<dbReference type="SUPFAM" id="SSF81301">
    <property type="entry name" value="Nucleotidyltransferase"/>
    <property type="match status" value="1"/>
</dbReference>
<evidence type="ECO:0000256" key="6">
    <source>
        <dbReference type="ARBA" id="ARBA00048566"/>
    </source>
</evidence>
<dbReference type="EC" id="2.7.7.47" evidence="3 7"/>
<accession>A0A378JPB7</accession>
<evidence type="ECO:0000313" key="10">
    <source>
        <dbReference type="EMBL" id="STX49972.1"/>
    </source>
</evidence>
<dbReference type="GO" id="GO:0009012">
    <property type="term" value="F:aminoglycoside 3''-adenylyltransferase activity"/>
    <property type="evidence" value="ECO:0007669"/>
    <property type="project" value="UniProtKB-EC"/>
</dbReference>
<keyword evidence="7" id="KW-0547">Nucleotide-binding</keyword>
<sequence>MTLDNLAVEQVKQCTAALKSILKDRLLGVYLYGSAIIGGLQKYSDLDLFVVASHSTTSQDKAKLITEFLKISGIYLKSIKRSIEITIVVKSAIKPWRYPPLFDFQYGEWLRNEFESGNHVPWLTNKMPDLALIITQVLLASNTLFGPNPTQLLPCIPYSDVIKASLEGLGVLIADLNHDTRNVLLTLARIWCTVSTDTIRSKTDAATWAIEHLPKTYQLVMQRARAICLGHEKEYWTDIQSLVNSCANIMVSNIKQHTSLLAVDNSKSIKVIK</sequence>
<feature type="domain" description="Adenylyltransferase AadA C-terminal" evidence="9">
    <location>
        <begin position="151"/>
        <end position="252"/>
    </location>
</feature>
<evidence type="ECO:0000256" key="4">
    <source>
        <dbReference type="ARBA" id="ARBA00035252"/>
    </source>
</evidence>
<keyword evidence="7" id="KW-0067">ATP-binding</keyword>
<dbReference type="InterPro" id="IPR024172">
    <property type="entry name" value="AadA/Aad9"/>
</dbReference>
<dbReference type="Proteomes" id="UP000254794">
    <property type="component" value="Unassembled WGS sequence"/>
</dbReference>
<evidence type="ECO:0000256" key="3">
    <source>
        <dbReference type="ARBA" id="ARBA00035126"/>
    </source>
</evidence>
<dbReference type="Pfam" id="PF13427">
    <property type="entry name" value="AadA_C"/>
    <property type="match status" value="1"/>
</dbReference>
<dbReference type="Pfam" id="PF01909">
    <property type="entry name" value="NTP_transf_2"/>
    <property type="match status" value="1"/>
</dbReference>
<reference evidence="10 11" key="1">
    <citation type="submission" date="2018-06" db="EMBL/GenBank/DDBJ databases">
        <authorList>
            <consortium name="Pathogen Informatics"/>
            <person name="Doyle S."/>
        </authorList>
    </citation>
    <scope>NUCLEOTIDE SEQUENCE [LARGE SCALE GENOMIC DNA]</scope>
    <source>
        <strain evidence="10 11">NCTC13316</strain>
    </source>
</reference>
<evidence type="ECO:0000313" key="11">
    <source>
        <dbReference type="Proteomes" id="UP000254794"/>
    </source>
</evidence>
<evidence type="ECO:0000259" key="9">
    <source>
        <dbReference type="Pfam" id="PF13427"/>
    </source>
</evidence>
<dbReference type="Gene3D" id="3.30.460.10">
    <property type="entry name" value="Beta Polymerase, domain 2"/>
    <property type="match status" value="1"/>
</dbReference>
<comment type="catalytic activity">
    <reaction evidence="5 7">
        <text>spectinomycin + ATP = 9-O-adenylylspectinomycin + diphosphate</text>
        <dbReference type="Rhea" id="RHEA:63228"/>
        <dbReference type="ChEBI" id="CHEBI:30616"/>
        <dbReference type="ChEBI" id="CHEBI:33019"/>
        <dbReference type="ChEBI" id="CHEBI:146260"/>
        <dbReference type="ChEBI" id="CHEBI:146261"/>
    </reaction>
</comment>
<protein>
    <recommendedName>
        <fullName evidence="4 7">Aminoglycoside (3'') (9) adenylyltransferase</fullName>
        <ecNumber evidence="3 7">2.7.7.47</ecNumber>
    </recommendedName>
</protein>
<evidence type="ECO:0000256" key="1">
    <source>
        <dbReference type="ARBA" id="ARBA00022679"/>
    </source>
</evidence>
<dbReference type="InterPro" id="IPR043519">
    <property type="entry name" value="NT_sf"/>
</dbReference>
<keyword evidence="7 10" id="KW-0548">Nucleotidyltransferase</keyword>
<dbReference type="NCBIfam" id="NF010309">
    <property type="entry name" value="PRK13746.1"/>
    <property type="match status" value="1"/>
</dbReference>
<evidence type="ECO:0000256" key="2">
    <source>
        <dbReference type="ARBA" id="ARBA00023251"/>
    </source>
</evidence>
<gene>
    <name evidence="10" type="primary">ant1</name>
    <name evidence="10" type="ORF">NCTC13316_00035</name>
</gene>
<dbReference type="GO" id="GO:0070566">
    <property type="term" value="F:adenylyltransferase activity"/>
    <property type="evidence" value="ECO:0007669"/>
    <property type="project" value="InterPro"/>
</dbReference>
<evidence type="ECO:0000259" key="8">
    <source>
        <dbReference type="Pfam" id="PF01909"/>
    </source>
</evidence>
<dbReference type="GO" id="GO:0046677">
    <property type="term" value="P:response to antibiotic"/>
    <property type="evidence" value="ECO:0007669"/>
    <property type="project" value="UniProtKB-KW"/>
</dbReference>
<dbReference type="CDD" id="cd05403">
    <property type="entry name" value="NT_KNTase_like"/>
    <property type="match status" value="1"/>
</dbReference>
<dbReference type="RefSeq" id="WP_115332452.1">
    <property type="nucleotide sequence ID" value="NZ_CAAAHP010000003.1"/>
</dbReference>
<keyword evidence="11" id="KW-1185">Reference proteome</keyword>
<dbReference type="AlphaFoldDB" id="A0A378JPB7"/>
<organism evidence="10 11">
    <name type="scientific">Legionella busanensis</name>
    <dbReference type="NCBI Taxonomy" id="190655"/>
    <lineage>
        <taxon>Bacteria</taxon>
        <taxon>Pseudomonadati</taxon>
        <taxon>Pseudomonadota</taxon>
        <taxon>Gammaproteobacteria</taxon>
        <taxon>Legionellales</taxon>
        <taxon>Legionellaceae</taxon>
        <taxon>Legionella</taxon>
    </lineage>
</organism>
<dbReference type="GO" id="GO:0005524">
    <property type="term" value="F:ATP binding"/>
    <property type="evidence" value="ECO:0007669"/>
    <property type="project" value="UniProtKB-KW"/>
</dbReference>
<evidence type="ECO:0000256" key="5">
    <source>
        <dbReference type="ARBA" id="ARBA00047831"/>
    </source>
</evidence>
<dbReference type="PIRSF" id="PIRSF000819">
    <property type="entry name" value="Streptomycin_3-adenylyltransf"/>
    <property type="match status" value="1"/>
</dbReference>
<dbReference type="InterPro" id="IPR025184">
    <property type="entry name" value="AadA_C"/>
</dbReference>
<dbReference type="OrthoDB" id="7058480at2"/>
<evidence type="ECO:0000256" key="7">
    <source>
        <dbReference type="PIRNR" id="PIRNR000819"/>
    </source>
</evidence>
<keyword evidence="2 7" id="KW-0046">Antibiotic resistance</keyword>
<dbReference type="EMBL" id="UGOD01000001">
    <property type="protein sequence ID" value="STX49972.1"/>
    <property type="molecule type" value="Genomic_DNA"/>
</dbReference>
<name>A0A378JPB7_9GAMM</name>
<keyword evidence="1 7" id="KW-0808">Transferase</keyword>
<feature type="domain" description="Polymerase nucleotidyl transferase" evidence="8">
    <location>
        <begin position="18"/>
        <end position="75"/>
    </location>
</feature>
<proteinExistence type="predicted"/>
<dbReference type="InterPro" id="IPR002934">
    <property type="entry name" value="Polymerase_NTP_transf_dom"/>
</dbReference>